<keyword evidence="2" id="KW-0812">Transmembrane</keyword>
<name>A0ABX5FEK6_9CHRO</name>
<dbReference type="EMBL" id="PVWP01000001">
    <property type="protein sequence ID" value="PSB39487.1"/>
    <property type="molecule type" value="Genomic_DNA"/>
</dbReference>
<keyword evidence="2" id="KW-1133">Transmembrane helix</keyword>
<protein>
    <submittedName>
        <fullName evidence="3">Uncharacterized protein</fullName>
    </submittedName>
</protein>
<feature type="region of interest" description="Disordered" evidence="1">
    <location>
        <begin position="1"/>
        <end position="27"/>
    </location>
</feature>
<dbReference type="RefSeq" id="WP_146134527.1">
    <property type="nucleotide sequence ID" value="NZ_PVWP01000001.1"/>
</dbReference>
<evidence type="ECO:0000256" key="2">
    <source>
        <dbReference type="SAM" id="Phobius"/>
    </source>
</evidence>
<organism evidence="3 4">
    <name type="scientific">Aphanothece cf. minutissima CCALA 015</name>
    <dbReference type="NCBI Taxonomy" id="2107695"/>
    <lineage>
        <taxon>Bacteria</taxon>
        <taxon>Bacillati</taxon>
        <taxon>Cyanobacteriota</taxon>
        <taxon>Cyanophyceae</taxon>
        <taxon>Oscillatoriophycideae</taxon>
        <taxon>Chroococcales</taxon>
        <taxon>Aphanothecaceae</taxon>
        <taxon>Aphanothece</taxon>
    </lineage>
</organism>
<sequence length="61" mass="6615">MASRSRRRTPGHGRGTPPRQDVAGAAPEATGLRPRLQILAGFLLPLLVLGLWLNARGFWSP</sequence>
<evidence type="ECO:0000313" key="3">
    <source>
        <dbReference type="EMBL" id="PSB39487.1"/>
    </source>
</evidence>
<keyword evidence="4" id="KW-1185">Reference proteome</keyword>
<feature type="transmembrane region" description="Helical" evidence="2">
    <location>
        <begin position="36"/>
        <end position="55"/>
    </location>
</feature>
<reference evidence="3 4" key="2">
    <citation type="submission" date="2018-03" db="EMBL/GenBank/DDBJ databases">
        <title>The ancient ancestry and fast evolution of plastids.</title>
        <authorList>
            <person name="Moore K.R."/>
            <person name="Magnabosco C."/>
            <person name="Momper L."/>
            <person name="Gold D.A."/>
            <person name="Bosak T."/>
            <person name="Fournier G.P."/>
        </authorList>
    </citation>
    <scope>NUCLEOTIDE SEQUENCE [LARGE SCALE GENOMIC DNA]</scope>
    <source>
        <strain evidence="3 4">CCALA 015</strain>
    </source>
</reference>
<feature type="compositionally biased region" description="Basic residues" evidence="1">
    <location>
        <begin position="1"/>
        <end position="11"/>
    </location>
</feature>
<evidence type="ECO:0000313" key="4">
    <source>
        <dbReference type="Proteomes" id="UP000238218"/>
    </source>
</evidence>
<evidence type="ECO:0000256" key="1">
    <source>
        <dbReference type="SAM" id="MobiDB-lite"/>
    </source>
</evidence>
<comment type="caution">
    <text evidence="3">The sequence shown here is derived from an EMBL/GenBank/DDBJ whole genome shotgun (WGS) entry which is preliminary data.</text>
</comment>
<keyword evidence="2" id="KW-0472">Membrane</keyword>
<dbReference type="Proteomes" id="UP000238218">
    <property type="component" value="Unassembled WGS sequence"/>
</dbReference>
<proteinExistence type="predicted"/>
<reference evidence="3 4" key="1">
    <citation type="submission" date="2018-02" db="EMBL/GenBank/DDBJ databases">
        <authorList>
            <person name="Moore K."/>
            <person name="Momper L."/>
        </authorList>
    </citation>
    <scope>NUCLEOTIDE SEQUENCE [LARGE SCALE GENOMIC DNA]</scope>
    <source>
        <strain evidence="3 4">CCALA 015</strain>
    </source>
</reference>
<accession>A0ABX5FEK6</accession>
<gene>
    <name evidence="3" type="ORF">C7B81_02265</name>
</gene>